<reference evidence="1 4" key="2">
    <citation type="submission" date="2019-07" db="EMBL/GenBank/DDBJ databases">
        <title>Whole genome shotgun sequence of Halomonas cupida NBRC 102219.</title>
        <authorList>
            <person name="Hosoyama A."/>
            <person name="Uohara A."/>
            <person name="Ohji S."/>
            <person name="Ichikawa N."/>
        </authorList>
    </citation>
    <scope>NUCLEOTIDE SEQUENCE [LARGE SCALE GENOMIC DNA]</scope>
    <source>
        <strain evidence="1 4">NBRC 102219</strain>
    </source>
</reference>
<dbReference type="OrthoDB" id="5597599at2"/>
<sequence>MPIQSPPEPLNTDGKPRRVGVELEFAGLLPEETAVIAQSLFGGTIEPLSAHRIKLRDTRWGDFSIELDSRYVHPESQPDVPNDSEWQRLRLKLDRRYRELLGDVVTGVVPTEIVCPPIDWERLDELDILFNELRRYGAKGTDASLLYGFGLHLNPELPALDSATILRYLRAWLLCANGIREQIRVDITREVLPHANPFPQKYCLKVLDQAYRPDLETLVNDYLSDNDTRNRDLDLLPLFAHLCPNHSHPLLRKGLVQARPTFHYRLPNAQLSDPEWGVVREWNRWLEVETLACTPDTLAERMAEYRARHARSGWWQKLRSLLPGGRY</sequence>
<dbReference type="Proteomes" id="UP000184123">
    <property type="component" value="Unassembled WGS sequence"/>
</dbReference>
<dbReference type="EMBL" id="BJXU01000108">
    <property type="protein sequence ID" value="GEN24764.1"/>
    <property type="molecule type" value="Genomic_DNA"/>
</dbReference>
<dbReference type="EMBL" id="FRCA01000002">
    <property type="protein sequence ID" value="SHL62817.1"/>
    <property type="molecule type" value="Genomic_DNA"/>
</dbReference>
<organism evidence="2 3">
    <name type="scientific">Halomonas cupida</name>
    <dbReference type="NCBI Taxonomy" id="44933"/>
    <lineage>
        <taxon>Bacteria</taxon>
        <taxon>Pseudomonadati</taxon>
        <taxon>Pseudomonadota</taxon>
        <taxon>Gammaproteobacteria</taxon>
        <taxon>Oceanospirillales</taxon>
        <taxon>Halomonadaceae</taxon>
        <taxon>Halomonas</taxon>
    </lineage>
</organism>
<dbReference type="RefSeq" id="WP_073433920.1">
    <property type="nucleotide sequence ID" value="NZ_BJXU01000108.1"/>
</dbReference>
<dbReference type="Pfam" id="PF12224">
    <property type="entry name" value="Amidoligase_2"/>
    <property type="match status" value="1"/>
</dbReference>
<dbReference type="STRING" id="44933.SAMN05660971_00983"/>
<dbReference type="GO" id="GO:0016874">
    <property type="term" value="F:ligase activity"/>
    <property type="evidence" value="ECO:0007669"/>
    <property type="project" value="UniProtKB-KW"/>
</dbReference>
<evidence type="ECO:0000313" key="3">
    <source>
        <dbReference type="Proteomes" id="UP000184123"/>
    </source>
</evidence>
<accession>A0A1M7C6N7</accession>
<gene>
    <name evidence="1" type="ORF">HCU01_27130</name>
    <name evidence="2" type="ORF">SAMN05660971_00983</name>
</gene>
<dbReference type="InterPro" id="IPR022025">
    <property type="entry name" value="Amidoligase_2"/>
</dbReference>
<name>A0A1M7C6N7_9GAMM</name>
<keyword evidence="2" id="KW-0436">Ligase</keyword>
<evidence type="ECO:0000313" key="4">
    <source>
        <dbReference type="Proteomes" id="UP000321726"/>
    </source>
</evidence>
<evidence type="ECO:0000313" key="2">
    <source>
        <dbReference type="EMBL" id="SHL62817.1"/>
    </source>
</evidence>
<protein>
    <submittedName>
        <fullName evidence="2">Putative amidoligase enzyme</fullName>
    </submittedName>
</protein>
<reference evidence="2 3" key="1">
    <citation type="submission" date="2016-11" db="EMBL/GenBank/DDBJ databases">
        <authorList>
            <person name="Jaros S."/>
            <person name="Januszkiewicz K."/>
            <person name="Wedrychowicz H."/>
        </authorList>
    </citation>
    <scope>NUCLEOTIDE SEQUENCE [LARGE SCALE GENOMIC DNA]</scope>
    <source>
        <strain evidence="2 3">DSM 4740</strain>
    </source>
</reference>
<dbReference type="AlphaFoldDB" id="A0A1M7C6N7"/>
<proteinExistence type="predicted"/>
<keyword evidence="4" id="KW-1185">Reference proteome</keyword>
<evidence type="ECO:0000313" key="1">
    <source>
        <dbReference type="EMBL" id="GEN24764.1"/>
    </source>
</evidence>
<dbReference type="Proteomes" id="UP000321726">
    <property type="component" value="Unassembled WGS sequence"/>
</dbReference>